<accession>A0ACB9CIA1</accession>
<evidence type="ECO:0000313" key="1">
    <source>
        <dbReference type="EMBL" id="KAI3734001.1"/>
    </source>
</evidence>
<reference evidence="1 2" key="2">
    <citation type="journal article" date="2022" name="Mol. Ecol. Resour.">
        <title>The genomes of chicory, endive, great burdock and yacon provide insights into Asteraceae paleo-polyploidization history and plant inulin production.</title>
        <authorList>
            <person name="Fan W."/>
            <person name="Wang S."/>
            <person name="Wang H."/>
            <person name="Wang A."/>
            <person name="Jiang F."/>
            <person name="Liu H."/>
            <person name="Zhao H."/>
            <person name="Xu D."/>
            <person name="Zhang Y."/>
        </authorList>
    </citation>
    <scope>NUCLEOTIDE SEQUENCE [LARGE SCALE GENOMIC DNA]</scope>
    <source>
        <strain evidence="2">cv. Niubang</strain>
    </source>
</reference>
<name>A0ACB9CIA1_ARCLA</name>
<dbReference type="EMBL" id="CM042050">
    <property type="protein sequence ID" value="KAI3734001.1"/>
    <property type="molecule type" value="Genomic_DNA"/>
</dbReference>
<sequence>MLRSPQLSRSINLSILTSVSVLLLHGLAEATSPWPAPGRVFNEIGLSFSNRRNAISYEIFALDQIEQIELAAEMFYSLIHVRYILTTKGLGAMMPESTDVVKWLNSFIHSLNQSGFQKERERDIEMGRAKKFAVMKKLASHKAIK</sequence>
<dbReference type="Proteomes" id="UP001055879">
    <property type="component" value="Linkage Group LG04"/>
</dbReference>
<organism evidence="1 2">
    <name type="scientific">Arctium lappa</name>
    <name type="common">Greater burdock</name>
    <name type="synonym">Lappa major</name>
    <dbReference type="NCBI Taxonomy" id="4217"/>
    <lineage>
        <taxon>Eukaryota</taxon>
        <taxon>Viridiplantae</taxon>
        <taxon>Streptophyta</taxon>
        <taxon>Embryophyta</taxon>
        <taxon>Tracheophyta</taxon>
        <taxon>Spermatophyta</taxon>
        <taxon>Magnoliopsida</taxon>
        <taxon>eudicotyledons</taxon>
        <taxon>Gunneridae</taxon>
        <taxon>Pentapetalae</taxon>
        <taxon>asterids</taxon>
        <taxon>campanulids</taxon>
        <taxon>Asterales</taxon>
        <taxon>Asteraceae</taxon>
        <taxon>Carduoideae</taxon>
        <taxon>Cardueae</taxon>
        <taxon>Arctiinae</taxon>
        <taxon>Arctium</taxon>
    </lineage>
</organism>
<proteinExistence type="predicted"/>
<protein>
    <submittedName>
        <fullName evidence="1">Uncharacterized protein</fullName>
    </submittedName>
</protein>
<keyword evidence="2" id="KW-1185">Reference proteome</keyword>
<comment type="caution">
    <text evidence="1">The sequence shown here is derived from an EMBL/GenBank/DDBJ whole genome shotgun (WGS) entry which is preliminary data.</text>
</comment>
<reference evidence="2" key="1">
    <citation type="journal article" date="2022" name="Mol. Ecol. Resour.">
        <title>The genomes of chicory, endive, great burdock and yacon provide insights into Asteraceae palaeo-polyploidization history and plant inulin production.</title>
        <authorList>
            <person name="Fan W."/>
            <person name="Wang S."/>
            <person name="Wang H."/>
            <person name="Wang A."/>
            <person name="Jiang F."/>
            <person name="Liu H."/>
            <person name="Zhao H."/>
            <person name="Xu D."/>
            <person name="Zhang Y."/>
        </authorList>
    </citation>
    <scope>NUCLEOTIDE SEQUENCE [LARGE SCALE GENOMIC DNA]</scope>
    <source>
        <strain evidence="2">cv. Niubang</strain>
    </source>
</reference>
<evidence type="ECO:0000313" key="2">
    <source>
        <dbReference type="Proteomes" id="UP001055879"/>
    </source>
</evidence>
<gene>
    <name evidence="1" type="ORF">L6452_13461</name>
</gene>